<comment type="caution">
    <text evidence="1">The sequence shown here is derived from an EMBL/GenBank/DDBJ whole genome shotgun (WGS) entry which is preliminary data.</text>
</comment>
<dbReference type="Proteomes" id="UP000541154">
    <property type="component" value="Unassembled WGS sequence"/>
</dbReference>
<accession>A0A8H6ABG8</accession>
<dbReference type="EMBL" id="SPNV01000039">
    <property type="protein sequence ID" value="KAF5864132.1"/>
    <property type="molecule type" value="Genomic_DNA"/>
</dbReference>
<sequence length="473" mass="54208">MSSDTSRVPASADEQLGRNYLTSILPAELICEIIRNCYDLQTLWMLTDFFTDPHVQSAIKFYSLKQLERLFLANNFYVFNTDTEWRDWRQMEFDRLLVAGGNDHLLPNVSPKDDPVTHAISLSRLDRINFMLRCGLPAHSWTKTSWSPLAVALLYEEHGCFDLLCNSLPNVDVPRLRPGLLRESPPFLLTLAGTRANEYAFERLLDHRDEYNQNNPPVLTPIMNGHAIYQMIRCFRVPLIARAADAGIRLSGASHETNNEGPWHVAPDHPDTLALIQLLGRECPHRLFQPDRYMQTALFPAVRSRKAAVVQRYIDRGIDVGHEVGSGETALHYALRQRPVALDVLRILLQHIHVDTSAGSGQGTPLHTLLLCTFAYTWRNVNYIETYDPDGSLCSRRQGRGLTKEEKEIEDIACQACDMILGYFPDRRFTDAQGRTTLEMTRLFGLKRMYHRISNAPISAEHSWERRLRRRLQ</sequence>
<organism evidence="1 2">
    <name type="scientific">Petromyces alliaceus</name>
    <name type="common">Aspergillus alliaceus</name>
    <dbReference type="NCBI Taxonomy" id="209559"/>
    <lineage>
        <taxon>Eukaryota</taxon>
        <taxon>Fungi</taxon>
        <taxon>Dikarya</taxon>
        <taxon>Ascomycota</taxon>
        <taxon>Pezizomycotina</taxon>
        <taxon>Eurotiomycetes</taxon>
        <taxon>Eurotiomycetidae</taxon>
        <taxon>Eurotiales</taxon>
        <taxon>Aspergillaceae</taxon>
        <taxon>Aspergillus</taxon>
        <taxon>Aspergillus subgen. Circumdati</taxon>
    </lineage>
</organism>
<proteinExistence type="predicted"/>
<evidence type="ECO:0008006" key="3">
    <source>
        <dbReference type="Google" id="ProtNLM"/>
    </source>
</evidence>
<dbReference type="Gene3D" id="1.25.40.20">
    <property type="entry name" value="Ankyrin repeat-containing domain"/>
    <property type="match status" value="1"/>
</dbReference>
<protein>
    <recommendedName>
        <fullName evidence="3">Ankyrin repeat-containing domain protein</fullName>
    </recommendedName>
</protein>
<evidence type="ECO:0000313" key="1">
    <source>
        <dbReference type="EMBL" id="KAF5864132.1"/>
    </source>
</evidence>
<gene>
    <name evidence="1" type="ORF">ETB97_008538</name>
</gene>
<dbReference type="SUPFAM" id="SSF48403">
    <property type="entry name" value="Ankyrin repeat"/>
    <property type="match status" value="1"/>
</dbReference>
<dbReference type="InterPro" id="IPR036770">
    <property type="entry name" value="Ankyrin_rpt-contain_sf"/>
</dbReference>
<name>A0A8H6ABG8_PETAA</name>
<keyword evidence="2" id="KW-1185">Reference proteome</keyword>
<dbReference type="AlphaFoldDB" id="A0A8H6ABG8"/>
<reference evidence="1 2" key="1">
    <citation type="submission" date="2019-04" db="EMBL/GenBank/DDBJ databases">
        <title>Aspergillus burnettii sp. nov., novel species from soil in southeast Queensland.</title>
        <authorList>
            <person name="Gilchrist C.L.M."/>
            <person name="Pitt J.I."/>
            <person name="Lange L."/>
            <person name="Lacey H.J."/>
            <person name="Vuong D."/>
            <person name="Midgley D.J."/>
            <person name="Greenfield P."/>
            <person name="Bradbury M."/>
            <person name="Lacey E."/>
            <person name="Busk P.K."/>
            <person name="Pilgaard B."/>
            <person name="Chooi Y.H."/>
            <person name="Piggott A.M."/>
        </authorList>
    </citation>
    <scope>NUCLEOTIDE SEQUENCE [LARGE SCALE GENOMIC DNA]</scope>
    <source>
        <strain evidence="1 2">FRR 5400</strain>
    </source>
</reference>
<evidence type="ECO:0000313" key="2">
    <source>
        <dbReference type="Proteomes" id="UP000541154"/>
    </source>
</evidence>